<dbReference type="GO" id="GO:0008408">
    <property type="term" value="F:3'-5' exonuclease activity"/>
    <property type="evidence" value="ECO:0007669"/>
    <property type="project" value="UniProtKB-UniRule"/>
</dbReference>
<organism evidence="15 16">
    <name type="scientific">Aerococcus urinaehominis</name>
    <dbReference type="NCBI Taxonomy" id="128944"/>
    <lineage>
        <taxon>Bacteria</taxon>
        <taxon>Bacillati</taxon>
        <taxon>Bacillota</taxon>
        <taxon>Bacilli</taxon>
        <taxon>Lactobacillales</taxon>
        <taxon>Aerococcaceae</taxon>
        <taxon>Aerococcus</taxon>
    </lineage>
</organism>
<evidence type="ECO:0000256" key="1">
    <source>
        <dbReference type="ARBA" id="ARBA00003452"/>
    </source>
</evidence>
<dbReference type="SUPFAM" id="SSF50249">
    <property type="entry name" value="Nucleic acid-binding proteins"/>
    <property type="match status" value="1"/>
</dbReference>
<dbReference type="InterPro" id="IPR003141">
    <property type="entry name" value="Pol/His_phosphatase_N"/>
</dbReference>
<evidence type="ECO:0000256" key="9">
    <source>
        <dbReference type="ARBA" id="ARBA00022839"/>
    </source>
</evidence>
<evidence type="ECO:0000256" key="14">
    <source>
        <dbReference type="SAM" id="MobiDB-lite"/>
    </source>
</evidence>
<dbReference type="Gene3D" id="6.10.140.1510">
    <property type="match status" value="1"/>
</dbReference>
<dbReference type="InterPro" id="IPR040982">
    <property type="entry name" value="DNA_pol3_finger"/>
</dbReference>
<comment type="similarity">
    <text evidence="13">Belongs to the DNA polymerase type-C family. PolC subfamily.</text>
</comment>
<protein>
    <recommendedName>
        <fullName evidence="12 13">DNA polymerase III PolC-type</fullName>
        <shortName evidence="13">PolIII</shortName>
        <ecNumber evidence="2 13">2.7.7.7</ecNumber>
    </recommendedName>
</protein>
<keyword evidence="6 13" id="KW-0235">DNA replication</keyword>
<dbReference type="Gene3D" id="3.20.20.140">
    <property type="entry name" value="Metal-dependent hydrolases"/>
    <property type="match status" value="2"/>
</dbReference>
<dbReference type="InterPro" id="IPR006308">
    <property type="entry name" value="Pol_III_a_PolC-type_gram_pos"/>
</dbReference>
<dbReference type="Gene3D" id="3.30.1900.20">
    <property type="match status" value="2"/>
</dbReference>
<evidence type="ECO:0000256" key="10">
    <source>
        <dbReference type="ARBA" id="ARBA00022932"/>
    </source>
</evidence>
<keyword evidence="7 13" id="KW-0540">Nuclease</keyword>
<dbReference type="InterPro" id="IPR011708">
    <property type="entry name" value="DNA_pol3_alpha_NTPase_dom"/>
</dbReference>
<dbReference type="PANTHER" id="PTHR32294:SF5">
    <property type="entry name" value="DNA POLYMERASE III POLC-TYPE"/>
    <property type="match status" value="1"/>
</dbReference>
<dbReference type="FunFam" id="3.30.420.10:FF:000045">
    <property type="entry name" value="3'-5' exonuclease DinG"/>
    <property type="match status" value="1"/>
</dbReference>
<feature type="region of interest" description="Disordered" evidence="14">
    <location>
        <begin position="185"/>
        <end position="206"/>
    </location>
</feature>
<evidence type="ECO:0000313" key="15">
    <source>
        <dbReference type="EMBL" id="AMB98826.1"/>
    </source>
</evidence>
<keyword evidence="3 13" id="KW-0963">Cytoplasm</keyword>
<dbReference type="InterPro" id="IPR012340">
    <property type="entry name" value="NA-bd_OB-fold"/>
</dbReference>
<keyword evidence="5 13" id="KW-0548">Nucleotidyltransferase</keyword>
<reference evidence="16" key="2">
    <citation type="submission" date="2016-01" db="EMBL/GenBank/DDBJ databases">
        <title>Six Aerococcus type strain genome sequencing and assembly using PacBio and Illumina Hiseq.</title>
        <authorList>
            <person name="Carkaci D."/>
            <person name="Dargis R."/>
            <person name="Nielsen X.C."/>
            <person name="Skovgaard O."/>
            <person name="Fuursted K."/>
            <person name="Christensen J.J."/>
        </authorList>
    </citation>
    <scope>NUCLEOTIDE SEQUENCE [LARGE SCALE GENOMIC DNA]</scope>
    <source>
        <strain evidence="16">CCUG42038B</strain>
    </source>
</reference>
<dbReference type="GO" id="GO:0003887">
    <property type="term" value="F:DNA-directed DNA polymerase activity"/>
    <property type="evidence" value="ECO:0007669"/>
    <property type="project" value="UniProtKB-UniRule"/>
</dbReference>
<dbReference type="SMART" id="SM00479">
    <property type="entry name" value="EXOIII"/>
    <property type="match status" value="1"/>
</dbReference>
<dbReference type="InterPro" id="IPR028112">
    <property type="entry name" value="DNA_PolC-type_N_I"/>
</dbReference>
<dbReference type="Pfam" id="PF17657">
    <property type="entry name" value="DNA_pol3_finger"/>
    <property type="match status" value="1"/>
</dbReference>
<comment type="catalytic activity">
    <reaction evidence="11 13">
        <text>DNA(n) + a 2'-deoxyribonucleoside 5'-triphosphate = DNA(n+1) + diphosphate</text>
        <dbReference type="Rhea" id="RHEA:22508"/>
        <dbReference type="Rhea" id="RHEA-COMP:17339"/>
        <dbReference type="Rhea" id="RHEA-COMP:17340"/>
        <dbReference type="ChEBI" id="CHEBI:33019"/>
        <dbReference type="ChEBI" id="CHEBI:61560"/>
        <dbReference type="ChEBI" id="CHEBI:173112"/>
        <dbReference type="EC" id="2.7.7.7"/>
    </reaction>
</comment>
<dbReference type="CDD" id="cd07435">
    <property type="entry name" value="PHP_PolIIIA_POLC"/>
    <property type="match status" value="1"/>
</dbReference>
<dbReference type="InterPro" id="IPR036397">
    <property type="entry name" value="RNaseH_sf"/>
</dbReference>
<dbReference type="Proteomes" id="UP000062260">
    <property type="component" value="Chromosome"/>
</dbReference>
<dbReference type="InterPro" id="IPR024754">
    <property type="entry name" value="DNA_PolC-like_N_II"/>
</dbReference>
<dbReference type="PANTHER" id="PTHR32294">
    <property type="entry name" value="DNA POLYMERASE III SUBUNIT ALPHA"/>
    <property type="match status" value="1"/>
</dbReference>
<dbReference type="Gene3D" id="3.30.420.10">
    <property type="entry name" value="Ribonuclease H-like superfamily/Ribonuclease H"/>
    <property type="match status" value="1"/>
</dbReference>
<gene>
    <name evidence="13 15" type="primary">polC</name>
    <name evidence="15" type="ORF">AWM75_01930</name>
</gene>
<dbReference type="NCBIfam" id="TIGR01405">
    <property type="entry name" value="polC_Gram_pos"/>
    <property type="match status" value="1"/>
</dbReference>
<dbReference type="NCBIfam" id="TIGR00573">
    <property type="entry name" value="dnaq"/>
    <property type="match status" value="1"/>
</dbReference>
<keyword evidence="8 13" id="KW-0378">Hydrolase</keyword>
<keyword evidence="16" id="KW-1185">Reference proteome</keyword>
<dbReference type="GO" id="GO:0006261">
    <property type="term" value="P:DNA-templated DNA replication"/>
    <property type="evidence" value="ECO:0007669"/>
    <property type="project" value="UniProtKB-UniRule"/>
</dbReference>
<proteinExistence type="inferred from homology"/>
<comment type="subcellular location">
    <subcellularLocation>
        <location evidence="13">Cytoplasm</location>
    </subcellularLocation>
</comment>
<dbReference type="SMART" id="SM00481">
    <property type="entry name" value="POLIIIAc"/>
    <property type="match status" value="1"/>
</dbReference>
<dbReference type="CDD" id="cd04484">
    <property type="entry name" value="polC_OBF"/>
    <property type="match status" value="1"/>
</dbReference>
<dbReference type="InterPro" id="IPR044923">
    <property type="entry name" value="PolC_middle_finger_sf"/>
</dbReference>
<evidence type="ECO:0000256" key="12">
    <source>
        <dbReference type="ARBA" id="ARBA00070925"/>
    </source>
</evidence>
<dbReference type="Pfam" id="PF11490">
    <property type="entry name" value="DNA_pol3_a_NII"/>
    <property type="match status" value="1"/>
</dbReference>
<dbReference type="Pfam" id="PF02811">
    <property type="entry name" value="PHP"/>
    <property type="match status" value="2"/>
</dbReference>
<feature type="compositionally biased region" description="Low complexity" evidence="14">
    <location>
        <begin position="187"/>
        <end position="197"/>
    </location>
</feature>
<dbReference type="Pfam" id="PF07733">
    <property type="entry name" value="DNA_pol3_alpha"/>
    <property type="match status" value="2"/>
</dbReference>
<reference evidence="15 16" key="1">
    <citation type="journal article" date="2016" name="Genome Announc.">
        <title>Complete Genome Sequences of Aerococcus christensenii CCUG 28831T, Aerococcus sanguinicola CCUG 43001T, Aerococcus urinae CCUG 36881T, Aerococcus urinaeequi CCUG 28094T, Aerococcus urinaehominis CCUG 42038 BT, and Aerococcus viridans CCUG 4311T.</title>
        <authorList>
            <person name="Carkaci D."/>
            <person name="Dargis R."/>
            <person name="Nielsen X.C."/>
            <person name="Skovgaard O."/>
            <person name="Fuursted K."/>
            <person name="Christensen J.J."/>
        </authorList>
    </citation>
    <scope>NUCLEOTIDE SEQUENCE [LARGE SCALE GENOMIC DNA]</scope>
    <source>
        <strain evidence="15 16">CCUG42038B</strain>
    </source>
</reference>
<keyword evidence="4 13" id="KW-0808">Transferase</keyword>
<dbReference type="InterPro" id="IPR006054">
    <property type="entry name" value="DnaQ"/>
</dbReference>
<dbReference type="GO" id="GO:0005737">
    <property type="term" value="C:cytoplasm"/>
    <property type="evidence" value="ECO:0007669"/>
    <property type="project" value="UniProtKB-SubCell"/>
</dbReference>
<evidence type="ECO:0000256" key="7">
    <source>
        <dbReference type="ARBA" id="ARBA00022722"/>
    </source>
</evidence>
<dbReference type="InterPro" id="IPR029460">
    <property type="entry name" value="DNAPol_HHH"/>
</dbReference>
<name>A0A109RGR9_9LACT</name>
<dbReference type="Gene3D" id="2.40.50.140">
    <property type="entry name" value="Nucleic acid-binding proteins"/>
    <property type="match status" value="1"/>
</dbReference>
<dbReference type="GO" id="GO:0003677">
    <property type="term" value="F:DNA binding"/>
    <property type="evidence" value="ECO:0007669"/>
    <property type="project" value="UniProtKB-UniRule"/>
</dbReference>
<evidence type="ECO:0000256" key="2">
    <source>
        <dbReference type="ARBA" id="ARBA00012417"/>
    </source>
</evidence>
<dbReference type="STRING" id="128944.AWM75_01930"/>
<dbReference type="InterPro" id="IPR012337">
    <property type="entry name" value="RNaseH-like_sf"/>
</dbReference>
<evidence type="ECO:0000256" key="4">
    <source>
        <dbReference type="ARBA" id="ARBA00022679"/>
    </source>
</evidence>
<dbReference type="Pfam" id="PF14579">
    <property type="entry name" value="HHH_6"/>
    <property type="match status" value="1"/>
</dbReference>
<dbReference type="HAMAP" id="MF_00356">
    <property type="entry name" value="DNApol_PolC"/>
    <property type="match status" value="1"/>
</dbReference>
<keyword evidence="10 13" id="KW-0239">DNA-directed DNA polymerase</keyword>
<keyword evidence="9 13" id="KW-0269">Exonuclease</keyword>
<dbReference type="RefSeq" id="WP_067977584.1">
    <property type="nucleotide sequence ID" value="NZ_CP014163.1"/>
</dbReference>
<dbReference type="NCBIfam" id="NF001688">
    <property type="entry name" value="PRK00448.1"/>
    <property type="match status" value="1"/>
</dbReference>
<evidence type="ECO:0000313" key="16">
    <source>
        <dbReference type="Proteomes" id="UP000062260"/>
    </source>
</evidence>
<dbReference type="Pfam" id="PF14480">
    <property type="entry name" value="DNA_pol3_a_NI"/>
    <property type="match status" value="1"/>
</dbReference>
<dbReference type="Pfam" id="PF00929">
    <property type="entry name" value="RNase_T"/>
    <property type="match status" value="1"/>
</dbReference>
<comment type="function">
    <text evidence="1 13">Required for replicative DNA synthesis. This DNA polymerase also exhibits 3' to 5' exonuclease activity.</text>
</comment>
<dbReference type="InterPro" id="IPR004013">
    <property type="entry name" value="PHP_dom"/>
</dbReference>
<evidence type="ECO:0000256" key="5">
    <source>
        <dbReference type="ARBA" id="ARBA00022695"/>
    </source>
</evidence>
<dbReference type="InterPro" id="IPR004805">
    <property type="entry name" value="DnaE2/DnaE/PolC"/>
</dbReference>
<dbReference type="SUPFAM" id="SSF53098">
    <property type="entry name" value="Ribonuclease H-like"/>
    <property type="match status" value="1"/>
</dbReference>
<dbReference type="Gene3D" id="1.10.150.700">
    <property type="entry name" value="PolC, middle finger domain"/>
    <property type="match status" value="1"/>
</dbReference>
<dbReference type="EC" id="2.7.7.7" evidence="2 13"/>
<evidence type="ECO:0000256" key="11">
    <source>
        <dbReference type="ARBA" id="ARBA00049244"/>
    </source>
</evidence>
<dbReference type="EMBL" id="CP014163">
    <property type="protein sequence ID" value="AMB98826.1"/>
    <property type="molecule type" value="Genomic_DNA"/>
</dbReference>
<dbReference type="KEGG" id="auh:AWM75_01930"/>
<dbReference type="InterPro" id="IPR013520">
    <property type="entry name" value="Ribonucl_H"/>
</dbReference>
<evidence type="ECO:0000256" key="8">
    <source>
        <dbReference type="ARBA" id="ARBA00022801"/>
    </source>
</evidence>
<evidence type="ECO:0000256" key="3">
    <source>
        <dbReference type="ARBA" id="ARBA00022490"/>
    </source>
</evidence>
<dbReference type="CDD" id="cd06127">
    <property type="entry name" value="DEDDh"/>
    <property type="match status" value="1"/>
</dbReference>
<evidence type="ECO:0000256" key="13">
    <source>
        <dbReference type="HAMAP-Rule" id="MF_00356"/>
    </source>
</evidence>
<dbReference type="Gene3D" id="1.10.150.870">
    <property type="match status" value="1"/>
</dbReference>
<evidence type="ECO:0000256" key="6">
    <source>
        <dbReference type="ARBA" id="ARBA00022705"/>
    </source>
</evidence>
<dbReference type="OrthoDB" id="9804290at2"/>
<sequence length="1437" mass="162247">MSSPQELFKALLTHIDWQIEDANFLAGQIDNVTVHTQSRIWQFVFRFPKPLQASLFKIFSQALDEAFAAIARVDIRISCDQAVYSQEELLDYWPIVVKRADISSGLANQVFQGQIPEYRDQFFIIRVENATIQKHIDDSYIGVIKQTYSTLGFDQIQLKTVVDQATADDRQAQFETRKERIADEQAKLAQAAQQQAEKQAKSDQVGPPVQIAIGKTIPADEKLRSMNTYLEEQRYAAMEGVVFEVEVKVLKTGRRILNAKITDYTSAFLVQMFSRNDQDIAIFEAIKPGMWLRVRGDIQMDDRFVRDLVVTARDLQEIKKPARQDTAPDDQKRVEFHLHTNMSMLDATNTISDYVKQAAAWGHQAIAITDHAGVQAYPEASAAAKSNNIEMIYGLEANIVDDGTPIAYNEAHELLSDATYVVFDVETTGLSSVYDKIIEIAGVKMHKGNVIDTFEEFIDPGHPLSRFTTELTGITDAMVAGSRPEAEIMADYAKFCEGCILVAHNASFDMGFINAAYRRHGMDEADNPVIDTLELSRFLHPEFKTHGLGPLSKRYNIKLEQHHRAIYDAETTAVLAWKFIQEAQADHDYHYHDQLNDNLGGKESYKQARPFHMTLYAKNQAGLKAIFKLVSAANVDYFYRVPRLPRSMVKKYRKDLVIGSACANGEVFETLVQKGRSEALDKAKFYDFIEIQPKGVYEPLILDDQIHTENDLEHIMKELVNIGKELDKPVVATGDVHYLNPEDKQYREILIHSIKSNRTKHFPKAHFRTTDEMLADFAFMGEELAYELVVTNSQKVASWFDHVEPIQDRLYPPEIEGAEQEITDYSYKQARAIYGDQLPEIVEKRLEKELTSIIGNGFSVVYLISQKLVLKSNEDGYIVGSRGSVGSSFVATMMGITEVNPLSPHYVCPNCHYAHFFTDGSVGSGFDLPDKPCPECGTQMNKDGQDIPFETFLGFKGDKVPDIDLNFSGDYQARAHDYTKELFGEDYVYRAGTIGTVADKTAFGYVLGYDRDNNLNLRKTEKEYLAKGATGVKRTTGQHPGGIIVIPDYMDVYDFTPIQYPADDQKAEWKTTHFDFHSIDANVLKLDILGHDDPTMIRKLQDLSGISPTDIPVDDPDVYALFNGTEILGVTPDQIYSKTGTLGIPEFGTGFTRQMLEATKPSTFAELLQISGLSHGTDVWLGNAEVLVREHGLPLSEVIGCRDDIMVYLIHQGLDNSDAFQIMEKVRKGKGLSEEHKTIMREHGVPEWYLESCEKIKYMFPKAHAAAYVLNAMRVAWFKVHHPIWYYCAYFSVRANDFDLVAMVNGKSTTKNAIADIQAKGNDATQKDKNVQTVMELANEMLERGMTFKMVDLNKSDAMEFIISEDGQSLIAPFRAIPGLGNNVARQIVKAREEQDFLSKEDLRKRGGVSQTIIDYMTENHVLDHLPDENQLSLFDF</sequence>
<accession>A0A109RGR9</accession>